<dbReference type="SUPFAM" id="SSF50475">
    <property type="entry name" value="FMN-binding split barrel"/>
    <property type="match status" value="1"/>
</dbReference>
<keyword evidence="2" id="KW-1185">Reference proteome</keyword>
<protein>
    <submittedName>
        <fullName evidence="1">Pyridoxamine 5'-phosphate oxidase family protein</fullName>
    </submittedName>
</protein>
<dbReference type="PANTHER" id="PTHR42815:SF2">
    <property type="entry name" value="FAD-BINDING, PUTATIVE (AFU_ORTHOLOGUE AFUA_6G07600)-RELATED"/>
    <property type="match status" value="1"/>
</dbReference>
<dbReference type="RefSeq" id="WP_376806329.1">
    <property type="nucleotide sequence ID" value="NZ_JBHTAC010000009.1"/>
</dbReference>
<comment type="caution">
    <text evidence="1">The sequence shown here is derived from an EMBL/GenBank/DDBJ whole genome shotgun (WGS) entry which is preliminary data.</text>
</comment>
<dbReference type="InterPro" id="IPR012349">
    <property type="entry name" value="Split_barrel_FMN-bd"/>
</dbReference>
<name>A0ABW2GVF8_9ACTN</name>
<dbReference type="Gene3D" id="2.30.110.10">
    <property type="entry name" value="Electron Transport, Fmn-binding Protein, Chain A"/>
    <property type="match status" value="1"/>
</dbReference>
<proteinExistence type="predicted"/>
<evidence type="ECO:0000313" key="2">
    <source>
        <dbReference type="Proteomes" id="UP001596392"/>
    </source>
</evidence>
<dbReference type="EMBL" id="JBHTAC010000009">
    <property type="protein sequence ID" value="MFC7243083.1"/>
    <property type="molecule type" value="Genomic_DNA"/>
</dbReference>
<accession>A0ABW2GVF8</accession>
<dbReference type="Proteomes" id="UP001596392">
    <property type="component" value="Unassembled WGS sequence"/>
</dbReference>
<gene>
    <name evidence="1" type="ORF">ACFQO7_11410</name>
</gene>
<evidence type="ECO:0000313" key="1">
    <source>
        <dbReference type="EMBL" id="MFC7243083.1"/>
    </source>
</evidence>
<reference evidence="2" key="1">
    <citation type="journal article" date="2019" name="Int. J. Syst. Evol. Microbiol.">
        <title>The Global Catalogue of Microorganisms (GCM) 10K type strain sequencing project: providing services to taxonomists for standard genome sequencing and annotation.</title>
        <authorList>
            <consortium name="The Broad Institute Genomics Platform"/>
            <consortium name="The Broad Institute Genome Sequencing Center for Infectious Disease"/>
            <person name="Wu L."/>
            <person name="Ma J."/>
        </authorList>
    </citation>
    <scope>NUCLEOTIDE SEQUENCE [LARGE SCALE GENOMIC DNA]</scope>
    <source>
        <strain evidence="2">CGMCC 1.9106</strain>
    </source>
</reference>
<organism evidence="1 2">
    <name type="scientific">Catellatospora aurea</name>
    <dbReference type="NCBI Taxonomy" id="1337874"/>
    <lineage>
        <taxon>Bacteria</taxon>
        <taxon>Bacillati</taxon>
        <taxon>Actinomycetota</taxon>
        <taxon>Actinomycetes</taxon>
        <taxon>Micromonosporales</taxon>
        <taxon>Micromonosporaceae</taxon>
        <taxon>Catellatospora</taxon>
    </lineage>
</organism>
<sequence>MAKHPGEVYVQRRSGFDRDGLGSAGMGVRLPEVARRFLTDQRLLVIGGADSAGALWASPLYGPPGFVHADGEREVIAETVPAAGDPLHGAFAAPSPIGALVLEPATRRRMRVNGTGHDQGDRLVVTADQIFANCPKHITPREVRGEVHASPAAAVGDRLSAGQRRFIADADTFFIASSADGHGVDVSHRGGDPGFVLARDATTLSWPEYRGNAMYMTLGNLHLQPRSGLLFVDWTGARPALRLTGRASIDWDPGRVAEHPGAERMIDFVVDRVVETPGPALAWDTVS</sequence>
<dbReference type="PANTHER" id="PTHR42815">
    <property type="entry name" value="FAD-BINDING, PUTATIVE (AFU_ORTHOLOGUE AFUA_6G07600)-RELATED"/>
    <property type="match status" value="1"/>
</dbReference>